<dbReference type="SUPFAM" id="SSF53067">
    <property type="entry name" value="Actin-like ATPase domain"/>
    <property type="match status" value="2"/>
</dbReference>
<dbReference type="GO" id="GO:0008865">
    <property type="term" value="F:fructokinase activity"/>
    <property type="evidence" value="ECO:0007669"/>
    <property type="project" value="TreeGrafter"/>
</dbReference>
<dbReference type="PROSITE" id="PS51748">
    <property type="entry name" value="HEXOKINASE_2"/>
    <property type="match status" value="1"/>
</dbReference>
<dbReference type="GO" id="GO:0005829">
    <property type="term" value="C:cytosol"/>
    <property type="evidence" value="ECO:0007669"/>
    <property type="project" value="TreeGrafter"/>
</dbReference>
<dbReference type="Pfam" id="PF03727">
    <property type="entry name" value="Hexokinase_2"/>
    <property type="match status" value="1"/>
</dbReference>
<comment type="similarity">
    <text evidence="3">Belongs to the hexokinase family.</text>
</comment>
<evidence type="ECO:0000256" key="7">
    <source>
        <dbReference type="ARBA" id="ARBA00022777"/>
    </source>
</evidence>
<feature type="domain" description="Hexokinase C-terminal" evidence="14">
    <location>
        <begin position="1916"/>
        <end position="2155"/>
    </location>
</feature>
<evidence type="ECO:0000256" key="6">
    <source>
        <dbReference type="ARBA" id="ARBA00022741"/>
    </source>
</evidence>
<dbReference type="Gene3D" id="3.30.420.40">
    <property type="match status" value="1"/>
</dbReference>
<evidence type="ECO:0000256" key="8">
    <source>
        <dbReference type="ARBA" id="ARBA00022840"/>
    </source>
</evidence>
<dbReference type="GO" id="GO:0006013">
    <property type="term" value="P:mannose metabolic process"/>
    <property type="evidence" value="ECO:0007669"/>
    <property type="project" value="TreeGrafter"/>
</dbReference>
<dbReference type="InterPro" id="IPR043129">
    <property type="entry name" value="ATPase_NBD"/>
</dbReference>
<reference evidence="16 17" key="1">
    <citation type="submission" date="2020-05" db="EMBL/GenBank/DDBJ databases">
        <title>Identification and distribution of gene clusters putatively required for synthesis of sphingolipid metabolism inhibitors in phylogenetically diverse species of the filamentous fungus Fusarium.</title>
        <authorList>
            <person name="Kim H.-S."/>
            <person name="Busman M."/>
            <person name="Brown D.W."/>
            <person name="Divon H."/>
            <person name="Uhlig S."/>
            <person name="Proctor R.H."/>
        </authorList>
    </citation>
    <scope>NUCLEOTIDE SEQUENCE [LARGE SCALE GENOMIC DNA]</scope>
    <source>
        <strain evidence="16 17">NRRL 53147</strain>
    </source>
</reference>
<comment type="catalytic activity">
    <reaction evidence="11">
        <text>D-fructose + ATP = D-fructose 6-phosphate + ADP + H(+)</text>
        <dbReference type="Rhea" id="RHEA:16125"/>
        <dbReference type="ChEBI" id="CHEBI:15378"/>
        <dbReference type="ChEBI" id="CHEBI:30616"/>
        <dbReference type="ChEBI" id="CHEBI:37721"/>
        <dbReference type="ChEBI" id="CHEBI:61527"/>
        <dbReference type="ChEBI" id="CHEBI:456216"/>
        <dbReference type="EC" id="2.7.1.1"/>
    </reaction>
    <physiologicalReaction direction="left-to-right" evidence="11">
        <dbReference type="Rhea" id="RHEA:16126"/>
    </physiologicalReaction>
</comment>
<dbReference type="GO" id="GO:0004340">
    <property type="term" value="F:glucokinase activity"/>
    <property type="evidence" value="ECO:0007669"/>
    <property type="project" value="TreeGrafter"/>
</dbReference>
<dbReference type="GO" id="GO:0006006">
    <property type="term" value="P:glucose metabolic process"/>
    <property type="evidence" value="ECO:0007669"/>
    <property type="project" value="TreeGrafter"/>
</dbReference>
<dbReference type="InterPro" id="IPR022672">
    <property type="entry name" value="Hexokinase_N"/>
</dbReference>
<keyword evidence="7" id="KW-0418">Kinase</keyword>
<evidence type="ECO:0000256" key="11">
    <source>
        <dbReference type="ARBA" id="ARBA00047905"/>
    </source>
</evidence>
<dbReference type="Pfam" id="PF20248">
    <property type="entry name" value="DUF6603"/>
    <property type="match status" value="1"/>
</dbReference>
<evidence type="ECO:0000259" key="13">
    <source>
        <dbReference type="Pfam" id="PF00349"/>
    </source>
</evidence>
<protein>
    <recommendedName>
        <fullName evidence="4">hexokinase</fullName>
        <ecNumber evidence="4">2.7.1.1</ecNumber>
    </recommendedName>
</protein>
<feature type="domain" description="Hexokinase N-terminal" evidence="13">
    <location>
        <begin position="1716"/>
        <end position="1909"/>
    </location>
</feature>
<accession>A0A8H5IZ90</accession>
<evidence type="ECO:0000256" key="5">
    <source>
        <dbReference type="ARBA" id="ARBA00022679"/>
    </source>
</evidence>
<dbReference type="PRINTS" id="PR00475">
    <property type="entry name" value="HEXOKINASE"/>
</dbReference>
<evidence type="ECO:0000256" key="1">
    <source>
        <dbReference type="ARBA" id="ARBA00004888"/>
    </source>
</evidence>
<dbReference type="GO" id="GO:0001678">
    <property type="term" value="P:intracellular glucose homeostasis"/>
    <property type="evidence" value="ECO:0007669"/>
    <property type="project" value="InterPro"/>
</dbReference>
<keyword evidence="9" id="KW-0324">Glycolysis</keyword>
<dbReference type="PANTHER" id="PTHR19443:SF16">
    <property type="entry name" value="HEXOKINASE TYPE 1-RELATED"/>
    <property type="match status" value="1"/>
</dbReference>
<comment type="caution">
    <text evidence="16">The sequence shown here is derived from an EMBL/GenBank/DDBJ whole genome shotgun (WGS) entry which is preliminary data.</text>
</comment>
<dbReference type="GO" id="GO:0005536">
    <property type="term" value="F:D-glucose binding"/>
    <property type="evidence" value="ECO:0007669"/>
    <property type="project" value="InterPro"/>
</dbReference>
<keyword evidence="8" id="KW-0067">ATP-binding</keyword>
<dbReference type="Gene3D" id="1.10.287.1250">
    <property type="match status" value="1"/>
</dbReference>
<gene>
    <name evidence="16" type="ORF">FMEXI_5855</name>
</gene>
<evidence type="ECO:0000256" key="2">
    <source>
        <dbReference type="ARBA" id="ARBA00005028"/>
    </source>
</evidence>
<evidence type="ECO:0000259" key="15">
    <source>
        <dbReference type="Pfam" id="PF20248"/>
    </source>
</evidence>
<comment type="pathway">
    <text evidence="2">Carbohydrate metabolism; hexose metabolism.</text>
</comment>
<name>A0A8H5IZ90_9HYPO</name>
<feature type="region of interest" description="Disordered" evidence="12">
    <location>
        <begin position="920"/>
        <end position="947"/>
    </location>
</feature>
<comment type="pathway">
    <text evidence="1">Carbohydrate degradation; glycolysis; D-glyceraldehyde 3-phosphate and glycerone phosphate from D-glucose: step 1/4.</text>
</comment>
<keyword evidence="6" id="KW-0547">Nucleotide-binding</keyword>
<evidence type="ECO:0000256" key="4">
    <source>
        <dbReference type="ARBA" id="ARBA00012324"/>
    </source>
</evidence>
<dbReference type="EMBL" id="JAAOAM010000121">
    <property type="protein sequence ID" value="KAF5545939.1"/>
    <property type="molecule type" value="Genomic_DNA"/>
</dbReference>
<dbReference type="EC" id="2.7.1.1" evidence="4"/>
<dbReference type="GO" id="GO:0006096">
    <property type="term" value="P:glycolytic process"/>
    <property type="evidence" value="ECO:0007669"/>
    <property type="project" value="UniProtKB-UniPathway"/>
</dbReference>
<evidence type="ECO:0000256" key="9">
    <source>
        <dbReference type="ARBA" id="ARBA00023152"/>
    </source>
</evidence>
<dbReference type="Pfam" id="PF00349">
    <property type="entry name" value="Hexokinase_1"/>
    <property type="match status" value="1"/>
</dbReference>
<evidence type="ECO:0000313" key="17">
    <source>
        <dbReference type="Proteomes" id="UP000522262"/>
    </source>
</evidence>
<evidence type="ECO:0000313" key="16">
    <source>
        <dbReference type="EMBL" id="KAF5545939.1"/>
    </source>
</evidence>
<evidence type="ECO:0000256" key="12">
    <source>
        <dbReference type="SAM" id="MobiDB-lite"/>
    </source>
</evidence>
<evidence type="ECO:0000259" key="14">
    <source>
        <dbReference type="Pfam" id="PF03727"/>
    </source>
</evidence>
<dbReference type="GO" id="GO:0005739">
    <property type="term" value="C:mitochondrion"/>
    <property type="evidence" value="ECO:0007669"/>
    <property type="project" value="TreeGrafter"/>
</dbReference>
<dbReference type="InterPro" id="IPR022673">
    <property type="entry name" value="Hexokinase_C"/>
</dbReference>
<keyword evidence="17" id="KW-1185">Reference proteome</keyword>
<dbReference type="GO" id="GO:0005524">
    <property type="term" value="F:ATP binding"/>
    <property type="evidence" value="ECO:0007669"/>
    <property type="project" value="UniProtKB-KW"/>
</dbReference>
<comment type="catalytic activity">
    <reaction evidence="10">
        <text>a D-hexose + ATP = a D-hexose 6-phosphate + ADP + H(+)</text>
        <dbReference type="Rhea" id="RHEA:22740"/>
        <dbReference type="ChEBI" id="CHEBI:4194"/>
        <dbReference type="ChEBI" id="CHEBI:15378"/>
        <dbReference type="ChEBI" id="CHEBI:30616"/>
        <dbReference type="ChEBI" id="CHEBI:229467"/>
        <dbReference type="ChEBI" id="CHEBI:456216"/>
        <dbReference type="EC" id="2.7.1.1"/>
    </reaction>
    <physiologicalReaction direction="left-to-right" evidence="10">
        <dbReference type="Rhea" id="RHEA:22741"/>
    </physiologicalReaction>
</comment>
<dbReference type="GO" id="GO:0019158">
    <property type="term" value="F:mannokinase activity"/>
    <property type="evidence" value="ECO:0007669"/>
    <property type="project" value="TreeGrafter"/>
</dbReference>
<dbReference type="InterPro" id="IPR046538">
    <property type="entry name" value="DUF6603"/>
</dbReference>
<dbReference type="PANTHER" id="PTHR19443">
    <property type="entry name" value="HEXOKINASE"/>
    <property type="match status" value="1"/>
</dbReference>
<sequence>MGSRIQDLISRQGIPRAGNPSKALWKPISATGGFIADGKYKFYGSNAPDPGGGDAQILDKGSNVDNFVNQLSGNCIILKSVPSGPDDIDIQLDASDGLATWMGHLDSQGLFNLTLKPSLEPSKGPWVIDAFSFQCKSPWNMTFSSKEKALKYSFPPPAETFEARASESLPRIPAPGLEPDGKTLYFGLDPDKTREDLHSTVKDLFDFSESSRTPPTLVADWKTTLVVQDASAAGKRNGLWIRPSRSLQTSIRLQFSLDAADVDTFDKAITSTLKGFTFDSLDVICKKAVVLADTDDGNQPVAQGNVIFQAKCTIKPPDGKSDVPVLASVSFYHGSYNITVQLNTKDAFGGILKWLMGLVPGLNLDFISDFLGDDDMFEQSGIYPRQIKIGLSCDDKGRNTKLKSFSFDIEVAAKFGTEKTGMGKHATPTFLASYAWMADGPKWGSIKGELWNWYDDSVIRDMQPEYETTTDLYPLTETPAKTLNLIKMIPGIDIENVPSTVPTQISRAYVTLSRSGVRLGGTIESLAFESNDPPPVPQLDLGLLSIDAGFTWEGKKDFTFTVAFLARLQPAPTSVHQETAILKGGIDYDSGTGKWELKASLNSLYASSLYELFCKPKGSSTETSTADHVMPLIESIEVKSLDLVYHYEPVKDGDDKGKSVGSAFELEGVLLAAGLELDLKFHYQPSGSFIFTADLKSAEENASVADVIKGILGDDSLELPGFLDEMAFGNEKDSAIHIEVLEKVPKDEPKKTPDEKALDVPAAGSKKKGSFQFIATLTLGKIKFAFVQIHQLDWESKVPSKRFFKASLTAVPTIEIPLVGNLTQPFEEMYFMWIQDKTNKNPKREPGLTRLDIKSLEESMPLTTKDKFKDKDDSDLLMSAGSHFGVIIKDSEGKSTCILDYDFKKKSDAPEKKSNSALMALEEDDSESEKPPKDDSDGGSASAPFKKKAGPLSINNMSLKYTDQILRIGFDATFELGPIGFSLLGFTINLKLTSLDLSKIEFPKFSLEGFALSFEKTPLTIAGIVRHGNIPGLNYYAGGLIVGWVPYQLQAAGFYGEANPENQKPFVSVFVFARLDGPLVTLEFAEISGVTGGFGYNSEIRVPKVAEITEFPFIDQSQLSGTAGDALKTLEKLTDPRSEAGGWFTPRDDTCWAAAGMKIDAFQMISLDAVVVVMFGQSVKLGIYAAALVDIPNAKSPVKFAHVELGIGVTVDFDYGTMKVEGQLSPKSFILDPNCHLTGGFALYYWFDATHADKSLVGNFVFTLGGYHQAFRIPDGWPNPPRLGISWSLGSHLSLSGEAYFAITPKVCMGGGRLHAAFSAGPIEAWFDAFANFLINYKPFHFTSNAGICVGVRFNIDVLFIHTHISVEIGADLSMWGPPLAGRVHVDIKVAKFDINFGADKGNEKEANIEEFFHLVLQASSQQAKSLSTEEKGALIAEGEENILPGFPNQGHTFLATSGLLNNSSSTDREQNADWVVRGGSFSFVVGCKMAVQDAKQVDENKNVVNSVSSKGPPIYARPMHLKEAMTKSEMKIEIVQDGVARAKWGMTQEYKQVPTGLWAKYDESQDPTKSSQGNNIDDLLDNNSGSLKLMMGVLMQGPPAKMSEDTLKAFNVLAQGERVLKAEKLFPETESPEEDWNPSKPKDGPEQWDDVHNKWSSPEWNNDGDGGDVQQTFVDSWFKTFGWGKALSGLGKLPKLLGERFGDFDVTMANLETYLQELEREFTVDTAKLKHITNHFIDELDKGLSVKGGSIPMNPTWVMQQPTGNETGKYLVLDLGGTNLRVFSVELSEEKSGFKVNQVTHKLPKELRTGPAERLWDFVARHLEEFLKTAGFEAGTSTDLSFIFSFPTTQRTIDEGILQRWTKGFDVADCEGRDVATSLRHAIAKRKLPLKVRVVTNDTTATMMASAYINSETAIGCVFGTGCNGAYFERCQSIPKLDMEGLPAEALMAINCEWGAFDNEHVVLPLTSFDIAIDDASPRKGQQAFEKMVAGLYLGELFRLIMLDIKRTDDTFWEGQSVEKMQEPYFMDSSFLSVIEGDTWKDLRTSHDLSVEKLGVSSSLKELDFMRRVATLITTRAARLSSTGVAAIFLKRNLQTCHVGVEGSLFEKHPHFKRELNAAVAEILGCQNLPSTGKDNVEFMLSPGSGVGAAVIASTLTRSKHEI</sequence>
<dbReference type="InterPro" id="IPR001312">
    <property type="entry name" value="Hexokinase"/>
</dbReference>
<organism evidence="16 17">
    <name type="scientific">Fusarium mexicanum</name>
    <dbReference type="NCBI Taxonomy" id="751941"/>
    <lineage>
        <taxon>Eukaryota</taxon>
        <taxon>Fungi</taxon>
        <taxon>Dikarya</taxon>
        <taxon>Ascomycota</taxon>
        <taxon>Pezizomycotina</taxon>
        <taxon>Sordariomycetes</taxon>
        <taxon>Hypocreomycetidae</taxon>
        <taxon>Hypocreales</taxon>
        <taxon>Nectriaceae</taxon>
        <taxon>Fusarium</taxon>
        <taxon>Fusarium fujikuroi species complex</taxon>
    </lineage>
</organism>
<evidence type="ECO:0000256" key="3">
    <source>
        <dbReference type="ARBA" id="ARBA00009225"/>
    </source>
</evidence>
<evidence type="ECO:0000256" key="10">
    <source>
        <dbReference type="ARBA" id="ARBA00044613"/>
    </source>
</evidence>
<feature type="domain" description="DUF6603" evidence="15">
    <location>
        <begin position="946"/>
        <end position="1483"/>
    </location>
</feature>
<dbReference type="UniPathway" id="UPA00109">
    <property type="reaction ID" value="UER00180"/>
</dbReference>
<dbReference type="Proteomes" id="UP000522262">
    <property type="component" value="Unassembled WGS sequence"/>
</dbReference>
<keyword evidence="5" id="KW-0808">Transferase</keyword>
<feature type="region of interest" description="Disordered" evidence="12">
    <location>
        <begin position="1625"/>
        <end position="1649"/>
    </location>
</feature>
<dbReference type="Gene3D" id="3.40.367.20">
    <property type="match status" value="1"/>
</dbReference>
<proteinExistence type="inferred from homology"/>